<protein>
    <submittedName>
        <fullName evidence="5">Regulatory protein AfsR</fullName>
    </submittedName>
</protein>
<dbReference type="PANTHER" id="PTHR47691:SF3">
    <property type="entry name" value="HTH-TYPE TRANSCRIPTIONAL REGULATOR RV0890C-RELATED"/>
    <property type="match status" value="1"/>
</dbReference>
<dbReference type="Gene3D" id="1.25.40.10">
    <property type="entry name" value="Tetratricopeptide repeat domain"/>
    <property type="match status" value="1"/>
</dbReference>
<feature type="domain" description="Bacterial transcriptional activator" evidence="4">
    <location>
        <begin position="97"/>
        <end position="229"/>
    </location>
</feature>
<organism evidence="5 6">
    <name type="scientific">Tsukamurella paurometabola</name>
    <name type="common">Corynebacterium paurometabolum</name>
    <dbReference type="NCBI Taxonomy" id="2061"/>
    <lineage>
        <taxon>Bacteria</taxon>
        <taxon>Bacillati</taxon>
        <taxon>Actinomycetota</taxon>
        <taxon>Actinomycetes</taxon>
        <taxon>Mycobacteriales</taxon>
        <taxon>Tsukamurellaceae</taxon>
        <taxon>Tsukamurella</taxon>
    </lineage>
</organism>
<dbReference type="OrthoDB" id="9812579at2"/>
<dbReference type="AlphaFoldDB" id="A0A3P8MB46"/>
<dbReference type="Pfam" id="PF03704">
    <property type="entry name" value="BTAD"/>
    <property type="match status" value="1"/>
</dbReference>
<evidence type="ECO:0000313" key="5">
    <source>
        <dbReference type="EMBL" id="VDR38960.1"/>
    </source>
</evidence>
<dbReference type="SMART" id="SM00862">
    <property type="entry name" value="Trans_reg_C"/>
    <property type="match status" value="1"/>
</dbReference>
<keyword evidence="2" id="KW-0238">DNA-binding</keyword>
<dbReference type="RefSeq" id="WP_126196116.1">
    <property type="nucleotide sequence ID" value="NZ_CP085954.1"/>
</dbReference>
<dbReference type="Pfam" id="PF25872">
    <property type="entry name" value="HTH_77"/>
    <property type="match status" value="1"/>
</dbReference>
<dbReference type="InterPro" id="IPR058852">
    <property type="entry name" value="HTH_77"/>
</dbReference>
<evidence type="ECO:0000256" key="1">
    <source>
        <dbReference type="ARBA" id="ARBA00005820"/>
    </source>
</evidence>
<evidence type="ECO:0000259" key="3">
    <source>
        <dbReference type="SMART" id="SM00862"/>
    </source>
</evidence>
<dbReference type="SUPFAM" id="SSF52540">
    <property type="entry name" value="P-loop containing nucleoside triphosphate hydrolases"/>
    <property type="match status" value="1"/>
</dbReference>
<dbReference type="SUPFAM" id="SSF48452">
    <property type="entry name" value="TPR-like"/>
    <property type="match status" value="1"/>
</dbReference>
<reference evidence="5 6" key="1">
    <citation type="submission" date="2018-12" db="EMBL/GenBank/DDBJ databases">
        <authorList>
            <consortium name="Pathogen Informatics"/>
        </authorList>
    </citation>
    <scope>NUCLEOTIDE SEQUENCE [LARGE SCALE GENOMIC DNA]</scope>
    <source>
        <strain evidence="5 6">NCTC10741</strain>
    </source>
</reference>
<dbReference type="SMART" id="SM01043">
    <property type="entry name" value="BTAD"/>
    <property type="match status" value="1"/>
</dbReference>
<dbReference type="Gene3D" id="3.40.50.300">
    <property type="entry name" value="P-loop containing nucleotide triphosphate hydrolases"/>
    <property type="match status" value="1"/>
</dbReference>
<name>A0A3P8MB46_TSUPA</name>
<dbReference type="EMBL" id="LR131273">
    <property type="protein sequence ID" value="VDR38960.1"/>
    <property type="molecule type" value="Genomic_DNA"/>
</dbReference>
<accession>A0A3P8MB46</accession>
<dbReference type="PRINTS" id="PR00364">
    <property type="entry name" value="DISEASERSIST"/>
</dbReference>
<dbReference type="InterPro" id="IPR027417">
    <property type="entry name" value="P-loop_NTPase"/>
</dbReference>
<dbReference type="InterPro" id="IPR005158">
    <property type="entry name" value="BTAD"/>
</dbReference>
<evidence type="ECO:0000256" key="2">
    <source>
        <dbReference type="ARBA" id="ARBA00023125"/>
    </source>
</evidence>
<sequence>MHDGSAPDDAAMIGVLGPVVAGGRPVPGVRARRLLVTLVLADGRPVSADRLVDDVWGDAPPKSPHAALHTQVSRVRAVVRPARLEAVAGGYRLEAESDLARAEAALRDGSGAAEALRLWRGIPGDDLDDGGPAAELARRAADALHRLEARVAAEALAAGDVDTARAIAERRIAADPLDEPARVLLMRALAGAGRTAEALAAYADLRRVSITELGAEPGDEAARLHRELLAGAAPVPAGPTTAPAPRAAAVGLPAEVTPLVGRADQVAELVRAVDEARVVTVLGPGGVGKTRIAEAVGAAVADAGTAVYYVPLAAVRSGGGVLPAVSRVLGLAESDLGPDGMPRRSVRDLGARVLEALGRRRCLVVLDNCEQVIDACADVVTDLVSGAPGVTVLATSRSPLQIRAERVHPLPVLATAGADSAAVELFAQRARAVRPDVALPEDAVAELCRRLDGLPLAIELAAARVRTLSVEEITDRLAQRFALLRSADRSAPDRHRTLYAVIAWSWDLLEPDAQWTLRRLCRFPAGFDTEAASAVTGLDTIALDDALISLANQSLLHVAESGGRTRYRMLETVREFGEERLAEAPVAADGTTEGAAVDRAMASWAATLAAGMWSEYRSVGGHGVIARLADDLENLAFVLRGAVDDLAGGERAAARTVIRVFPLLAGLWSMRSLHAQVQELGIRIVYALPDPREALAAGLSDEDRELWQATVLAACAAPGANPKARHVVRGRTMIRRLHRPERALLDPAEYFSSAFLQHSVYGLLRLVLAGVASPVDDVRLHALAARMNLRENSGDLTGALEDSVEIAAIGGHGDAWTEAMLAMSTASIYGQQARWSEAEQRYRTAVEKLASIGADEDAKQATAYLVASLCSLGRIDEAEALHRPLQDGWSPSDPDPDGGPEAVAAMMIGAAELARLRGAPDAALYRRAGELLVRRIPNGSRDPGGEMLVAIALLGVVACGAPETGRTLVDALIAGDEAMFGVTGYWDLPQAATMALAVGAYLVATDPASEAAPILVGLARRLGARQDYPVMHAAMQRLQVPPDGVPAQAWRAEVDRIAALSRSRAVRLLRDTTAALRRRA</sequence>
<dbReference type="GO" id="GO:0000160">
    <property type="term" value="P:phosphorelay signal transduction system"/>
    <property type="evidence" value="ECO:0007669"/>
    <property type="project" value="InterPro"/>
</dbReference>
<proteinExistence type="inferred from homology"/>
<feature type="domain" description="OmpR/PhoB-type" evidence="3">
    <location>
        <begin position="23"/>
        <end position="93"/>
    </location>
</feature>
<dbReference type="GO" id="GO:0043531">
    <property type="term" value="F:ADP binding"/>
    <property type="evidence" value="ECO:0007669"/>
    <property type="project" value="InterPro"/>
</dbReference>
<dbReference type="GO" id="GO:0003677">
    <property type="term" value="F:DNA binding"/>
    <property type="evidence" value="ECO:0007669"/>
    <property type="project" value="UniProtKB-KW"/>
</dbReference>
<dbReference type="GO" id="GO:0006355">
    <property type="term" value="P:regulation of DNA-templated transcription"/>
    <property type="evidence" value="ECO:0007669"/>
    <property type="project" value="InterPro"/>
</dbReference>
<evidence type="ECO:0000313" key="6">
    <source>
        <dbReference type="Proteomes" id="UP000271626"/>
    </source>
</evidence>
<dbReference type="PANTHER" id="PTHR47691">
    <property type="entry name" value="REGULATOR-RELATED"/>
    <property type="match status" value="1"/>
</dbReference>
<dbReference type="InterPro" id="IPR011990">
    <property type="entry name" value="TPR-like_helical_dom_sf"/>
</dbReference>
<dbReference type="Proteomes" id="UP000271626">
    <property type="component" value="Chromosome"/>
</dbReference>
<dbReference type="InterPro" id="IPR001867">
    <property type="entry name" value="OmpR/PhoB-type_DNA-bd"/>
</dbReference>
<dbReference type="InterPro" id="IPR016032">
    <property type="entry name" value="Sig_transdc_resp-reg_C-effctor"/>
</dbReference>
<comment type="similarity">
    <text evidence="1">Belongs to the AfsR/DnrI/RedD regulatory family.</text>
</comment>
<evidence type="ECO:0000259" key="4">
    <source>
        <dbReference type="SMART" id="SM01043"/>
    </source>
</evidence>
<gene>
    <name evidence="5" type="primary">afsR</name>
    <name evidence="5" type="ORF">NCTC10741_02093</name>
</gene>
<dbReference type="SUPFAM" id="SSF46894">
    <property type="entry name" value="C-terminal effector domain of the bipartite response regulators"/>
    <property type="match status" value="1"/>
</dbReference>